<reference evidence="3 5" key="3">
    <citation type="journal article" date="2021" name="BMC Genomics">
        <title>Genome-resolved metagenome and metatranscriptome analyses of thermophilic composting reveal key bacterial players and their metabolic interactions.</title>
        <authorList>
            <person name="Braga L.P.P."/>
            <person name="Pereira R.V."/>
            <person name="Martins L.F."/>
            <person name="Moura L.M.S."/>
            <person name="Sanchez F.B."/>
            <person name="Patane J.S.L."/>
            <person name="da Silva A.M."/>
            <person name="Setubal J.C."/>
        </authorList>
    </citation>
    <scope>NUCLEOTIDE SEQUENCE [LARGE SCALE GENOMIC DNA]</scope>
    <source>
        <strain evidence="3">ZC4RG45</strain>
    </source>
</reference>
<feature type="region of interest" description="Disordered" evidence="1">
    <location>
        <begin position="21"/>
        <end position="40"/>
    </location>
</feature>
<dbReference type="AlphaFoldDB" id="A0A2W4JAD4"/>
<reference evidence="3" key="4">
    <citation type="submission" date="2023-08" db="EMBL/GenBank/DDBJ databases">
        <authorList>
            <person name="Guima S.E.S."/>
            <person name="Martins L.F."/>
            <person name="Silva A.M."/>
            <person name="Setubal J.C."/>
        </authorList>
    </citation>
    <scope>NUCLEOTIDE SEQUENCE</scope>
    <source>
        <strain evidence="3">ZC4RG45</strain>
    </source>
</reference>
<dbReference type="EMBL" id="QGUI02000143">
    <property type="protein sequence ID" value="MFO7192910.1"/>
    <property type="molecule type" value="Genomic_DNA"/>
</dbReference>
<name>A0A2W4JAD4_9PSEU</name>
<dbReference type="PROSITE" id="PS51257">
    <property type="entry name" value="PROKAR_LIPOPROTEIN"/>
    <property type="match status" value="1"/>
</dbReference>
<organism evidence="4">
    <name type="scientific">Thermocrispum agreste</name>
    <dbReference type="NCBI Taxonomy" id="37925"/>
    <lineage>
        <taxon>Bacteria</taxon>
        <taxon>Bacillati</taxon>
        <taxon>Actinomycetota</taxon>
        <taxon>Actinomycetes</taxon>
        <taxon>Pseudonocardiales</taxon>
        <taxon>Pseudonocardiaceae</taxon>
        <taxon>Thermocrispum</taxon>
    </lineage>
</organism>
<accession>A0A2W4JAD4</accession>
<evidence type="ECO:0000256" key="2">
    <source>
        <dbReference type="SAM" id="SignalP"/>
    </source>
</evidence>
<reference evidence="4" key="2">
    <citation type="submission" date="2018-05" db="EMBL/GenBank/DDBJ databases">
        <authorList>
            <person name="Lanie J.A."/>
            <person name="Ng W.-L."/>
            <person name="Kazmierczak K.M."/>
            <person name="Andrzejewski T.M."/>
            <person name="Davidsen T.M."/>
            <person name="Wayne K.J."/>
            <person name="Tettelin H."/>
            <person name="Glass J.I."/>
            <person name="Rusch D."/>
            <person name="Podicherti R."/>
            <person name="Tsui H.-C.T."/>
            <person name="Winkler M.E."/>
        </authorList>
    </citation>
    <scope>NUCLEOTIDE SEQUENCE</scope>
    <source>
        <strain evidence="4">ZC4RG45</strain>
    </source>
</reference>
<keyword evidence="2" id="KW-0732">Signal</keyword>
<sequence length="180" mass="19372">MRRILFAVLAVVLAGCSGEPTATGSAASASRTPATTPSEPLLKTYPEAELRQHPCRALDERDRAALGIAADGKLETHEGRRSCHWLAGDQNVSLQFGTPLSDARTFTRNGRVTQVSVGQVRGEHRMAVQSEFHRICFLFFGLNSTDRLVKVTAIPEPDAPQEGACAAGVAVLRAVLTHVR</sequence>
<evidence type="ECO:0000256" key="1">
    <source>
        <dbReference type="SAM" id="MobiDB-lite"/>
    </source>
</evidence>
<dbReference type="EMBL" id="QGUI01000427">
    <property type="protein sequence ID" value="PZM95990.1"/>
    <property type="molecule type" value="Genomic_DNA"/>
</dbReference>
<dbReference type="InterPro" id="IPR024520">
    <property type="entry name" value="DUF3558"/>
</dbReference>
<evidence type="ECO:0000313" key="3">
    <source>
        <dbReference type="EMBL" id="MFO7192910.1"/>
    </source>
</evidence>
<evidence type="ECO:0000313" key="5">
    <source>
        <dbReference type="Proteomes" id="UP000249324"/>
    </source>
</evidence>
<reference evidence="3" key="1">
    <citation type="submission" date="2018-05" db="EMBL/GenBank/DDBJ databases">
        <authorList>
            <person name="Moura L."/>
            <person name="Setubal J.C."/>
        </authorList>
    </citation>
    <scope>NUCLEOTIDE SEQUENCE</scope>
    <source>
        <strain evidence="3">ZC4RG45</strain>
    </source>
</reference>
<feature type="signal peptide" evidence="2">
    <location>
        <begin position="1"/>
        <end position="22"/>
    </location>
</feature>
<dbReference type="Pfam" id="PF12079">
    <property type="entry name" value="DUF3558"/>
    <property type="match status" value="1"/>
</dbReference>
<dbReference type="Proteomes" id="UP000249324">
    <property type="component" value="Unassembled WGS sequence"/>
</dbReference>
<feature type="chain" id="PRO_5039169327" evidence="2">
    <location>
        <begin position="23"/>
        <end position="180"/>
    </location>
</feature>
<evidence type="ECO:0000313" key="4">
    <source>
        <dbReference type="EMBL" id="PZM95990.1"/>
    </source>
</evidence>
<proteinExistence type="predicted"/>
<gene>
    <name evidence="3" type="ORF">DIU77_011770</name>
    <name evidence="4" type="ORF">DIU77_11520</name>
</gene>
<comment type="caution">
    <text evidence="4">The sequence shown here is derived from an EMBL/GenBank/DDBJ whole genome shotgun (WGS) entry which is preliminary data.</text>
</comment>
<protein>
    <submittedName>
        <fullName evidence="4">DUF3558 domain-containing protein</fullName>
    </submittedName>
    <submittedName>
        <fullName evidence="3">DUF3558 family protein</fullName>
    </submittedName>
</protein>